<sequence length="332" mass="36581">MPLHKRWSVESIPAEQRPSWPVVLAEQHGVVDTRQLRAYGHTVADIEANLAAGRWQRVLPRVYAMFTGDLSRSAKIHAALKYGGGHAVLSHRTAAEEWGLMPVVDGPVEITVPYTFSAVSVWPLVIVHRSRALPHIAIGTSPPRTRVTDTIIDLATAQRTPKTATNTVVDLVSRSKVSLAAMENCVFLRPPFRYRPAIRHGLALLGGGLMSALEVEYKEAVEDAHGLPQGSRQTPFEVKGKILWEDVTYDQHGAGVTVRLDGRATHAMPDVAFRDRMRDNAAELAGRARLVYGWNDVRNSPCEVAAEVHTVLRREGWDPTGRRASTCEKCGS</sequence>
<evidence type="ECO:0008006" key="3">
    <source>
        <dbReference type="Google" id="ProtNLM"/>
    </source>
</evidence>
<dbReference type="OrthoDB" id="5146042at2"/>
<accession>A0A1W2LQA3</accession>
<evidence type="ECO:0000313" key="2">
    <source>
        <dbReference type="Proteomes" id="UP000076660"/>
    </source>
</evidence>
<gene>
    <name evidence="1" type="ORF">AVR91_0224970</name>
</gene>
<comment type="caution">
    <text evidence="1">The sequence shown here is derived from an EMBL/GenBank/DDBJ whole genome shotgun (WGS) entry which is preliminary data.</text>
</comment>
<evidence type="ECO:0000313" key="1">
    <source>
        <dbReference type="EMBL" id="ONF66179.1"/>
    </source>
</evidence>
<proteinExistence type="predicted"/>
<organism evidence="1 2">
    <name type="scientific">Amycolatopsis keratiniphila subsp. keratiniphila</name>
    <dbReference type="NCBI Taxonomy" id="227715"/>
    <lineage>
        <taxon>Bacteria</taxon>
        <taxon>Bacillati</taxon>
        <taxon>Actinomycetota</taxon>
        <taxon>Actinomycetes</taxon>
        <taxon>Pseudonocardiales</taxon>
        <taxon>Pseudonocardiaceae</taxon>
        <taxon>Amycolatopsis</taxon>
        <taxon>Amycolatopsis japonica group</taxon>
    </lineage>
</organism>
<dbReference type="AlphaFoldDB" id="A0A1W2LQA3"/>
<dbReference type="RefSeq" id="WP_063273469.1">
    <property type="nucleotide sequence ID" value="NZ_LQMT02000023.1"/>
</dbReference>
<reference evidence="1 2" key="1">
    <citation type="submission" date="2016-12" db="EMBL/GenBank/DDBJ databases">
        <title>Amycolatopsis keratiniphila subsp. keratiniphila genome sequencing and assembly.</title>
        <authorList>
            <person name="Mayilraj S."/>
            <person name="Kaur N."/>
        </authorList>
    </citation>
    <scope>NUCLEOTIDE SEQUENCE [LARGE SCALE GENOMIC DNA]</scope>
    <source>
        <strain evidence="1 2">DSM 44409</strain>
    </source>
</reference>
<protein>
    <recommendedName>
        <fullName evidence="3">Transcriptional regulator, AbiEi antitoxin, Type IV TA system</fullName>
    </recommendedName>
</protein>
<dbReference type="EMBL" id="LQMT02000023">
    <property type="protein sequence ID" value="ONF66179.1"/>
    <property type="molecule type" value="Genomic_DNA"/>
</dbReference>
<dbReference type="Proteomes" id="UP000076660">
    <property type="component" value="Unassembled WGS sequence"/>
</dbReference>
<name>A0A1W2LQA3_9PSEU</name>